<dbReference type="RefSeq" id="WP_170144882.1">
    <property type="nucleotide sequence ID" value="NZ_RBII01000001.1"/>
</dbReference>
<dbReference type="InterPro" id="IPR006665">
    <property type="entry name" value="OmpA-like"/>
</dbReference>
<dbReference type="GO" id="GO:0009279">
    <property type="term" value="C:cell outer membrane"/>
    <property type="evidence" value="ECO:0007669"/>
    <property type="project" value="UniProtKB-SubCell"/>
</dbReference>
<evidence type="ECO:0000259" key="12">
    <source>
        <dbReference type="PROSITE" id="PS51123"/>
    </source>
</evidence>
<keyword evidence="3" id="KW-1134">Transmembrane beta strand</keyword>
<dbReference type="Pfam" id="PF00691">
    <property type="entry name" value="OmpA"/>
    <property type="match status" value="1"/>
</dbReference>
<dbReference type="InterPro" id="IPR011250">
    <property type="entry name" value="OMP/PagP_B-barrel"/>
</dbReference>
<dbReference type="PANTHER" id="PTHR30329">
    <property type="entry name" value="STATOR ELEMENT OF FLAGELLAR MOTOR COMPLEX"/>
    <property type="match status" value="1"/>
</dbReference>
<dbReference type="Pfam" id="PF13505">
    <property type="entry name" value="OMP_b-brl"/>
    <property type="match status" value="1"/>
</dbReference>
<keyword evidence="2" id="KW-0813">Transport</keyword>
<protein>
    <submittedName>
        <fullName evidence="13">Opacity protein-like surface antigen</fullName>
    </submittedName>
</protein>
<proteinExistence type="predicted"/>
<accession>A0A420WKP5</accession>
<evidence type="ECO:0000256" key="7">
    <source>
        <dbReference type="ARBA" id="ARBA00023114"/>
    </source>
</evidence>
<dbReference type="InterPro" id="IPR006664">
    <property type="entry name" value="OMP_bac"/>
</dbReference>
<keyword evidence="6" id="KW-0406">Ion transport</keyword>
<keyword evidence="9" id="KW-0998">Cell outer membrane</keyword>
<dbReference type="AlphaFoldDB" id="A0A420WKP5"/>
<keyword evidence="7" id="KW-0626">Porin</keyword>
<evidence type="ECO:0000256" key="10">
    <source>
        <dbReference type="PROSITE-ProRule" id="PRU00473"/>
    </source>
</evidence>
<evidence type="ECO:0000256" key="9">
    <source>
        <dbReference type="ARBA" id="ARBA00023237"/>
    </source>
</evidence>
<comment type="caution">
    <text evidence="13">The sequence shown here is derived from an EMBL/GenBank/DDBJ whole genome shotgun (WGS) entry which is preliminary data.</text>
</comment>
<dbReference type="GO" id="GO:0046930">
    <property type="term" value="C:pore complex"/>
    <property type="evidence" value="ECO:0007669"/>
    <property type="project" value="UniProtKB-KW"/>
</dbReference>
<keyword evidence="4" id="KW-0812">Transmembrane</keyword>
<dbReference type="InParanoid" id="A0A420WKP5"/>
<dbReference type="PANTHER" id="PTHR30329:SF21">
    <property type="entry name" value="LIPOPROTEIN YIAD-RELATED"/>
    <property type="match status" value="1"/>
</dbReference>
<organism evidence="13 14">
    <name type="scientific">Litorimonas taeanensis</name>
    <dbReference type="NCBI Taxonomy" id="568099"/>
    <lineage>
        <taxon>Bacteria</taxon>
        <taxon>Pseudomonadati</taxon>
        <taxon>Pseudomonadota</taxon>
        <taxon>Alphaproteobacteria</taxon>
        <taxon>Maricaulales</taxon>
        <taxon>Robiginitomaculaceae</taxon>
    </lineage>
</organism>
<sequence length="444" mass="48198">MKQKLLFAAATAALMAAPSLASAQESGWYLRGNAGYGTHTDGSFSEGMVGDVESEGDFAYSLGLGYQFPSGWRLELDGTDLKTDLGSISSLPNSDAQLRTRNLMLNAIYDFNDFGDWTPYVGAGLGISHGRMLATAGDYVDSTNTFQQSSACPGATNGTIPSYCDAIDSDTNFGWQVLAGLGYAISDNLTWDTQYKYADAGEVRLDGRRVGAVPASNFTTVYEDAASHTLLTGFRYRFGAPAPVPAPLPVANVECWDGSMVFNTNQCPAEPQPTVRCWDGSMVFDSGECPVQPQTYTCWDGSLVYDLATCPVETRSRETIASLCGEQYRQEIIYYEFDKGQSAETRNTINRILDIGQYCNVDNIRVVGHTDSSGSAAYNLALSKRRAKDARDELVRQGVRDEIITSEGKGETELFVQTGDGVKEDLNRRTEVLISLSETGGIIN</sequence>
<dbReference type="InterPro" id="IPR027385">
    <property type="entry name" value="Beta-barrel_OMP"/>
</dbReference>
<dbReference type="CDD" id="cd07185">
    <property type="entry name" value="OmpA_C-like"/>
    <property type="match status" value="1"/>
</dbReference>
<feature type="signal peptide" evidence="11">
    <location>
        <begin position="1"/>
        <end position="23"/>
    </location>
</feature>
<gene>
    <name evidence="13" type="ORF">DES40_0914</name>
</gene>
<dbReference type="Proteomes" id="UP000282211">
    <property type="component" value="Unassembled WGS sequence"/>
</dbReference>
<keyword evidence="5 11" id="KW-0732">Signal</keyword>
<evidence type="ECO:0000256" key="3">
    <source>
        <dbReference type="ARBA" id="ARBA00022452"/>
    </source>
</evidence>
<keyword evidence="8 10" id="KW-0472">Membrane</keyword>
<dbReference type="GO" id="GO:0015288">
    <property type="term" value="F:porin activity"/>
    <property type="evidence" value="ECO:0007669"/>
    <property type="project" value="UniProtKB-KW"/>
</dbReference>
<dbReference type="PRINTS" id="PR01021">
    <property type="entry name" value="OMPADOMAIN"/>
</dbReference>
<feature type="chain" id="PRO_5019241372" evidence="11">
    <location>
        <begin position="24"/>
        <end position="444"/>
    </location>
</feature>
<evidence type="ECO:0000256" key="2">
    <source>
        <dbReference type="ARBA" id="ARBA00022448"/>
    </source>
</evidence>
<evidence type="ECO:0000256" key="5">
    <source>
        <dbReference type="ARBA" id="ARBA00022729"/>
    </source>
</evidence>
<dbReference type="InterPro" id="IPR050330">
    <property type="entry name" value="Bact_OuterMem_StrucFunc"/>
</dbReference>
<keyword evidence="14" id="KW-1185">Reference proteome</keyword>
<dbReference type="GO" id="GO:0006811">
    <property type="term" value="P:monoatomic ion transport"/>
    <property type="evidence" value="ECO:0007669"/>
    <property type="project" value="UniProtKB-KW"/>
</dbReference>
<evidence type="ECO:0000256" key="11">
    <source>
        <dbReference type="SAM" id="SignalP"/>
    </source>
</evidence>
<evidence type="ECO:0000256" key="4">
    <source>
        <dbReference type="ARBA" id="ARBA00022692"/>
    </source>
</evidence>
<dbReference type="EMBL" id="RBII01000001">
    <property type="protein sequence ID" value="RKQ71588.1"/>
    <property type="molecule type" value="Genomic_DNA"/>
</dbReference>
<name>A0A420WKP5_9PROT</name>
<dbReference type="SUPFAM" id="SSF56925">
    <property type="entry name" value="OMPA-like"/>
    <property type="match status" value="1"/>
</dbReference>
<evidence type="ECO:0000313" key="14">
    <source>
        <dbReference type="Proteomes" id="UP000282211"/>
    </source>
</evidence>
<dbReference type="InterPro" id="IPR036737">
    <property type="entry name" value="OmpA-like_sf"/>
</dbReference>
<feature type="domain" description="OmpA-like" evidence="12">
    <location>
        <begin position="328"/>
        <end position="438"/>
    </location>
</feature>
<dbReference type="Gene3D" id="3.30.1330.60">
    <property type="entry name" value="OmpA-like domain"/>
    <property type="match status" value="1"/>
</dbReference>
<evidence type="ECO:0000256" key="8">
    <source>
        <dbReference type="ARBA" id="ARBA00023136"/>
    </source>
</evidence>
<comment type="subcellular location">
    <subcellularLocation>
        <location evidence="1">Cell outer membrane</location>
        <topology evidence="1">Multi-pass membrane protein</topology>
    </subcellularLocation>
</comment>
<evidence type="ECO:0000256" key="6">
    <source>
        <dbReference type="ARBA" id="ARBA00023065"/>
    </source>
</evidence>
<reference evidence="13 14" key="1">
    <citation type="submission" date="2018-10" db="EMBL/GenBank/DDBJ databases">
        <title>Genomic Encyclopedia of Type Strains, Phase IV (KMG-IV): sequencing the most valuable type-strain genomes for metagenomic binning, comparative biology and taxonomic classification.</title>
        <authorList>
            <person name="Goeker M."/>
        </authorList>
    </citation>
    <scope>NUCLEOTIDE SEQUENCE [LARGE SCALE GENOMIC DNA]</scope>
    <source>
        <strain evidence="13 14">DSM 22008</strain>
    </source>
</reference>
<dbReference type="PROSITE" id="PS51123">
    <property type="entry name" value="OMPA_2"/>
    <property type="match status" value="1"/>
</dbReference>
<evidence type="ECO:0000313" key="13">
    <source>
        <dbReference type="EMBL" id="RKQ71588.1"/>
    </source>
</evidence>
<evidence type="ECO:0000256" key="1">
    <source>
        <dbReference type="ARBA" id="ARBA00004571"/>
    </source>
</evidence>
<dbReference type="Gene3D" id="2.40.160.20">
    <property type="match status" value="1"/>
</dbReference>
<dbReference type="SUPFAM" id="SSF103088">
    <property type="entry name" value="OmpA-like"/>
    <property type="match status" value="1"/>
</dbReference>